<organism evidence="2 3">
    <name type="scientific">Trametes coccinea (strain BRFM310)</name>
    <name type="common">Pycnoporus coccineus</name>
    <dbReference type="NCBI Taxonomy" id="1353009"/>
    <lineage>
        <taxon>Eukaryota</taxon>
        <taxon>Fungi</taxon>
        <taxon>Dikarya</taxon>
        <taxon>Basidiomycota</taxon>
        <taxon>Agaricomycotina</taxon>
        <taxon>Agaricomycetes</taxon>
        <taxon>Polyporales</taxon>
        <taxon>Polyporaceae</taxon>
        <taxon>Trametes</taxon>
    </lineage>
</organism>
<evidence type="ECO:0000313" key="3">
    <source>
        <dbReference type="Proteomes" id="UP000193067"/>
    </source>
</evidence>
<gene>
    <name evidence="2" type="ORF">PYCCODRAFT_1282990</name>
</gene>
<proteinExistence type="predicted"/>
<dbReference type="Proteomes" id="UP000193067">
    <property type="component" value="Unassembled WGS sequence"/>
</dbReference>
<dbReference type="EMBL" id="KZ084094">
    <property type="protein sequence ID" value="OSD05080.1"/>
    <property type="molecule type" value="Genomic_DNA"/>
</dbReference>
<dbReference type="AlphaFoldDB" id="A0A1Y2IVA6"/>
<accession>A0A1Y2IVA6</accession>
<reference evidence="2 3" key="1">
    <citation type="journal article" date="2015" name="Biotechnol. Biofuels">
        <title>Enhanced degradation of softwood versus hardwood by the white-rot fungus Pycnoporus coccineus.</title>
        <authorList>
            <person name="Couturier M."/>
            <person name="Navarro D."/>
            <person name="Chevret D."/>
            <person name="Henrissat B."/>
            <person name="Piumi F."/>
            <person name="Ruiz-Duenas F.J."/>
            <person name="Martinez A.T."/>
            <person name="Grigoriev I.V."/>
            <person name="Riley R."/>
            <person name="Lipzen A."/>
            <person name="Berrin J.G."/>
            <person name="Master E.R."/>
            <person name="Rosso M.N."/>
        </authorList>
    </citation>
    <scope>NUCLEOTIDE SEQUENCE [LARGE SCALE GENOMIC DNA]</scope>
    <source>
        <strain evidence="2 3">BRFM310</strain>
    </source>
</reference>
<protein>
    <submittedName>
        <fullName evidence="2">Uncharacterized protein</fullName>
    </submittedName>
</protein>
<dbReference type="OrthoDB" id="10622758at2759"/>
<feature type="region of interest" description="Disordered" evidence="1">
    <location>
        <begin position="105"/>
        <end position="144"/>
    </location>
</feature>
<keyword evidence="3" id="KW-1185">Reference proteome</keyword>
<evidence type="ECO:0000256" key="1">
    <source>
        <dbReference type="SAM" id="MobiDB-lite"/>
    </source>
</evidence>
<evidence type="ECO:0000313" key="2">
    <source>
        <dbReference type="EMBL" id="OSD05080.1"/>
    </source>
</evidence>
<sequence length="211" mass="23104">MHQSVLTERAPSMRIPVLGLLVRSHSRTLRLFITGQRPSSAGSERSTSARVANLAFAGFISQRSSVWRLNGARHELCLVLRSAQPVLIMRPPSVGRVGGFWHAMARPHTPTSRPVRSQRKSADGQARKLSSRTSQTMQPLASRLRTTQRRSRYYRIVRLAMGIAIYPSAHPATPDSIAPRLQDIPAQCIMTLLAVPGPRHVACAYAAAGAA</sequence>
<name>A0A1Y2IVA6_TRAC3</name>